<protein>
    <submittedName>
        <fullName evidence="1">Aspartate aminotransferase family protein</fullName>
    </submittedName>
</protein>
<sequence>MTIHANSTQARDIAHALHPYTNLKLHERIGPTVISSGRGIYVRDDEGRDYIEAVAGLWSASLGFGGEESMVEAITAQLRKLPFYHLFAHKAHEPGTDLAEKLIKMLPLPNGRVFFNNSGSEANDTAIKLAWYYNNALGRPRKKKIIAQMKAYHGVTIAAASLTGLTRNHLDFDLPMASVRHCDCPHHYRFAKEGESEEAFATRLAEQLENLILREGADTIAAFIAEPVLGAGGLIVPPKTYFDKIQPILKRHDILFIADEVICGFGRTGNMFGFETFNIQPDMVTMAKALSASYLPISATAISEPIYEVLRDNSARIGSFAHGYTYSGHPVCAAAALEALRIYETRNIVGHVQKVAKPFLAKARALLDLPFVGEVRGIGLLAGVELVRDKKSKASFEPARGVGMMFQTEAQKHGLIVRALGDTIALSPPLIITGEEIDDMYLRLGRTFDAFIPQLNATL</sequence>
<gene>
    <name evidence="1" type="ORF">JHL16_33410</name>
</gene>
<proteinExistence type="predicted"/>
<dbReference type="EMBL" id="JAENHL010000008">
    <property type="protein sequence ID" value="MBK1871313.1"/>
    <property type="molecule type" value="Genomic_DNA"/>
</dbReference>
<keyword evidence="1" id="KW-0032">Aminotransferase</keyword>
<dbReference type="Proteomes" id="UP000616151">
    <property type="component" value="Unassembled WGS sequence"/>
</dbReference>
<comment type="caution">
    <text evidence="1">The sequence shown here is derived from an EMBL/GenBank/DDBJ whole genome shotgun (WGS) entry which is preliminary data.</text>
</comment>
<name>A0ACC5RFY2_9HYPH</name>
<accession>A0ACC5RFY2</accession>
<organism evidence="1 2">
    <name type="scientific">Taklimakanibacter albus</name>
    <dbReference type="NCBI Taxonomy" id="2800327"/>
    <lineage>
        <taxon>Bacteria</taxon>
        <taxon>Pseudomonadati</taxon>
        <taxon>Pseudomonadota</taxon>
        <taxon>Alphaproteobacteria</taxon>
        <taxon>Hyphomicrobiales</taxon>
        <taxon>Aestuariivirgaceae</taxon>
        <taxon>Taklimakanibacter</taxon>
    </lineage>
</organism>
<evidence type="ECO:0000313" key="1">
    <source>
        <dbReference type="EMBL" id="MBK1871313.1"/>
    </source>
</evidence>
<keyword evidence="1" id="KW-0808">Transferase</keyword>
<keyword evidence="2" id="KW-1185">Reference proteome</keyword>
<evidence type="ECO:0000313" key="2">
    <source>
        <dbReference type="Proteomes" id="UP000616151"/>
    </source>
</evidence>
<reference evidence="1" key="1">
    <citation type="submission" date="2021-01" db="EMBL/GenBank/DDBJ databases">
        <authorList>
            <person name="Sun Q."/>
        </authorList>
    </citation>
    <scope>NUCLEOTIDE SEQUENCE</scope>
    <source>
        <strain evidence="1">YIM B02566</strain>
    </source>
</reference>